<protein>
    <submittedName>
        <fullName evidence="1">Uncharacterized protein</fullName>
    </submittedName>
</protein>
<sequence>MFRGNIEYINSLMRFSYKHIDERLEKHKNEYSKIKDRELDIIGNLKKKITRNIETFEEFEMLGCKKPEIQFFILINSNILGKLSNNRFFGEIPSSYGNLKNLKIL</sequence>
<name>A0A1Y2AJH0_9FUNG</name>
<dbReference type="OrthoDB" id="1394818at2759"/>
<keyword evidence="2" id="KW-1185">Reference proteome</keyword>
<evidence type="ECO:0000313" key="1">
    <source>
        <dbReference type="EMBL" id="ORY22085.1"/>
    </source>
</evidence>
<proteinExistence type="predicted"/>
<accession>A0A1Y2AJH0</accession>
<dbReference type="AlphaFoldDB" id="A0A1Y2AJH0"/>
<organism evidence="1 2">
    <name type="scientific">Neocallimastix californiae</name>
    <dbReference type="NCBI Taxonomy" id="1754190"/>
    <lineage>
        <taxon>Eukaryota</taxon>
        <taxon>Fungi</taxon>
        <taxon>Fungi incertae sedis</taxon>
        <taxon>Chytridiomycota</taxon>
        <taxon>Chytridiomycota incertae sedis</taxon>
        <taxon>Neocallimastigomycetes</taxon>
        <taxon>Neocallimastigales</taxon>
        <taxon>Neocallimastigaceae</taxon>
        <taxon>Neocallimastix</taxon>
    </lineage>
</organism>
<gene>
    <name evidence="1" type="ORF">LY90DRAFT_632206</name>
</gene>
<evidence type="ECO:0000313" key="2">
    <source>
        <dbReference type="Proteomes" id="UP000193920"/>
    </source>
</evidence>
<comment type="caution">
    <text evidence="1">The sequence shown here is derived from an EMBL/GenBank/DDBJ whole genome shotgun (WGS) entry which is preliminary data.</text>
</comment>
<dbReference type="Proteomes" id="UP000193920">
    <property type="component" value="Unassembled WGS sequence"/>
</dbReference>
<reference evidence="1 2" key="1">
    <citation type="submission" date="2016-08" db="EMBL/GenBank/DDBJ databases">
        <title>A Parts List for Fungal Cellulosomes Revealed by Comparative Genomics.</title>
        <authorList>
            <consortium name="DOE Joint Genome Institute"/>
            <person name="Haitjema C.H."/>
            <person name="Gilmore S.P."/>
            <person name="Henske J.K."/>
            <person name="Solomon K.V."/>
            <person name="De Groot R."/>
            <person name="Kuo A."/>
            <person name="Mondo S.J."/>
            <person name="Salamov A.A."/>
            <person name="Labutti K."/>
            <person name="Zhao Z."/>
            <person name="Chiniquy J."/>
            <person name="Barry K."/>
            <person name="Brewer H.M."/>
            <person name="Purvine S.O."/>
            <person name="Wright A.T."/>
            <person name="Boxma B."/>
            <person name="Van Alen T."/>
            <person name="Hackstein J.H."/>
            <person name="Baker S.E."/>
            <person name="Grigoriev I.V."/>
            <person name="O'Malley M.A."/>
        </authorList>
    </citation>
    <scope>NUCLEOTIDE SEQUENCE [LARGE SCALE GENOMIC DNA]</scope>
    <source>
        <strain evidence="1 2">G1</strain>
    </source>
</reference>
<dbReference type="EMBL" id="MCOG01000253">
    <property type="protein sequence ID" value="ORY22085.1"/>
    <property type="molecule type" value="Genomic_DNA"/>
</dbReference>